<proteinExistence type="predicted"/>
<reference evidence="1 2" key="1">
    <citation type="submission" date="2017-12" db="EMBL/GenBank/DDBJ databases">
        <title>Isolation and characterization of estrogens degradatiion strain Microbacterium hominis SJTG1.</title>
        <authorList>
            <person name="Xiong W."/>
            <person name="Yin C."/>
            <person name="Zheng D."/>
            <person name="Liang R."/>
        </authorList>
    </citation>
    <scope>NUCLEOTIDE SEQUENCE [LARGE SCALE GENOMIC DNA]</scope>
    <source>
        <strain evidence="1 2">SJTG1</strain>
    </source>
</reference>
<evidence type="ECO:0000313" key="2">
    <source>
        <dbReference type="Proteomes" id="UP000233276"/>
    </source>
</evidence>
<name>A0A2K9D7C8_9MICO</name>
<dbReference type="KEGG" id="mhos:CXR34_08615"/>
<dbReference type="EMBL" id="CP025299">
    <property type="protein sequence ID" value="AUG29500.1"/>
    <property type="molecule type" value="Genomic_DNA"/>
</dbReference>
<organism evidence="1 2">
    <name type="scientific">Microbacterium hominis</name>
    <dbReference type="NCBI Taxonomy" id="162426"/>
    <lineage>
        <taxon>Bacteria</taxon>
        <taxon>Bacillati</taxon>
        <taxon>Actinomycetota</taxon>
        <taxon>Actinomycetes</taxon>
        <taxon>Micrococcales</taxon>
        <taxon>Microbacteriaceae</taxon>
        <taxon>Microbacterium</taxon>
    </lineage>
</organism>
<dbReference type="AlphaFoldDB" id="A0A2K9D7C8"/>
<protein>
    <submittedName>
        <fullName evidence="1">Uncharacterized protein</fullName>
    </submittedName>
</protein>
<dbReference type="RefSeq" id="WP_016464893.1">
    <property type="nucleotide sequence ID" value="NZ_CP025299.1"/>
</dbReference>
<dbReference type="Proteomes" id="UP000233276">
    <property type="component" value="Chromosome"/>
</dbReference>
<accession>A0A2K9D7C8</accession>
<gene>
    <name evidence="1" type="ORF">CXR34_08615</name>
</gene>
<evidence type="ECO:0000313" key="1">
    <source>
        <dbReference type="EMBL" id="AUG29500.1"/>
    </source>
</evidence>
<sequence>MSVQVKTTRTIVETRRYERTVPDLQLDVLPRKLRAEALHIVVTETIGGPYAGTSVWLHTNRYRKDGELSAAQPRRFPIHELADARSRLRMWTPHIFETTFTDETNGRLVDLHAQVLEELTSVDWDSI</sequence>